<evidence type="ECO:0000313" key="7">
    <source>
        <dbReference type="EMBL" id="MST32880.1"/>
    </source>
</evidence>
<dbReference type="InterPro" id="IPR000894">
    <property type="entry name" value="RuBisCO_ssu_dom"/>
</dbReference>
<keyword evidence="2 4" id="KW-0120">Carbon dioxide fixation</keyword>
<comment type="caution">
    <text evidence="7">The sequence shown here is derived from an EMBL/GenBank/DDBJ whole genome shotgun (WGS) entry which is preliminary data.</text>
</comment>
<dbReference type="PANTHER" id="PTHR31262:SF23">
    <property type="entry name" value="RIBULOSE BISPHOSPHATE CARBOXYLASE SMALL SUBUNIT"/>
    <property type="match status" value="1"/>
</dbReference>
<evidence type="ECO:0000259" key="6">
    <source>
        <dbReference type="SMART" id="SM00961"/>
    </source>
</evidence>
<dbReference type="SMART" id="SM00961">
    <property type="entry name" value="RuBisCO_small"/>
    <property type="match status" value="1"/>
</dbReference>
<keyword evidence="1 4" id="KW-0113">Calvin cycle</keyword>
<proteinExistence type="inferred from homology"/>
<dbReference type="PANTHER" id="PTHR31262">
    <property type="entry name" value="RIBULOSE BISPHOSPHATE CARBOXYLASE SMALL CHAIN 1, CHLOROPLASTIC"/>
    <property type="match status" value="1"/>
</dbReference>
<dbReference type="InterPro" id="IPR024681">
    <property type="entry name" value="RuBisCO_ssu"/>
</dbReference>
<dbReference type="SUPFAM" id="SSF55239">
    <property type="entry name" value="RuBisCO, small subunit"/>
    <property type="match status" value="1"/>
</dbReference>
<dbReference type="CDD" id="cd03527">
    <property type="entry name" value="RuBisCO_small"/>
    <property type="match status" value="1"/>
</dbReference>
<evidence type="ECO:0000256" key="2">
    <source>
        <dbReference type="ARBA" id="ARBA00023300"/>
    </source>
</evidence>
<dbReference type="InterPro" id="IPR036385">
    <property type="entry name" value="RuBisCO_ssu_sf"/>
</dbReference>
<feature type="compositionally biased region" description="Basic and acidic residues" evidence="5">
    <location>
        <begin position="107"/>
        <end position="125"/>
    </location>
</feature>
<sequence length="144" mass="16586">MRLTQGTFSFLPDLTDDEIRAQIQYCLDKGWAVSVEFTDDPHPRNTYWEMWGLPMFDLADAAGVLAEVVACREAFPERYVRVMAYDNSLGRQTVALSFLVQRPTEEPGFRLERSEGPDRRQRYDLRPYALDRPAGERYGSAARS</sequence>
<evidence type="ECO:0000256" key="3">
    <source>
        <dbReference type="ARBA" id="ARBA00038826"/>
    </source>
</evidence>
<feature type="region of interest" description="Disordered" evidence="5">
    <location>
        <begin position="107"/>
        <end position="144"/>
    </location>
</feature>
<keyword evidence="8" id="KW-1185">Reference proteome</keyword>
<organism evidence="7 8">
    <name type="scientific">Acidiferrimicrobium australe</name>
    <dbReference type="NCBI Taxonomy" id="2664430"/>
    <lineage>
        <taxon>Bacteria</taxon>
        <taxon>Bacillati</taxon>
        <taxon>Actinomycetota</taxon>
        <taxon>Acidimicrobiia</taxon>
        <taxon>Acidimicrobiales</taxon>
        <taxon>Acidimicrobiaceae</taxon>
        <taxon>Acidiferrimicrobium</taxon>
    </lineage>
</organism>
<dbReference type="HAMAP" id="MF_00859">
    <property type="entry name" value="RuBisCO_S_bact"/>
    <property type="match status" value="1"/>
</dbReference>
<evidence type="ECO:0000256" key="5">
    <source>
        <dbReference type="SAM" id="MobiDB-lite"/>
    </source>
</evidence>
<gene>
    <name evidence="4" type="primary">cbbS</name>
    <name evidence="7" type="ORF">GHK86_09130</name>
</gene>
<comment type="function">
    <text evidence="4">RuBisCO catalyzes two reactions: the carboxylation of D-ribulose 1,5-bisphosphate, the primary event in carbon dioxide fixation, as well as the oxidative fragmentation of the pentose substrate. Both reactions occur simultaneously and in competition at the same active site. Although the small subunit is not catalytic it is essential for maximal activity.</text>
</comment>
<feature type="domain" description="Ribulose bisphosphate carboxylase small subunit" evidence="6">
    <location>
        <begin position="4"/>
        <end position="103"/>
    </location>
</feature>
<name>A0ABW9QSS7_9ACTN</name>
<comment type="miscellaneous">
    <text evidence="4">The basic functional RuBisCO is composed of a large chain homodimer in a 'head-to-tail' conformation. In form I RuBisCO this homodimer is arranged in a barrel-like tetramer with the small subunits forming a tetrameric 'cap' on each end of the 'barrel'.</text>
</comment>
<comment type="subunit">
    <text evidence="3 4">Heterohexadecamer of 8 large and 8 small subunits.</text>
</comment>
<dbReference type="Proteomes" id="UP000437736">
    <property type="component" value="Unassembled WGS sequence"/>
</dbReference>
<reference evidence="7 8" key="1">
    <citation type="submission" date="2019-11" db="EMBL/GenBank/DDBJ databases">
        <title>Acidiferrimicrobium australis gen. nov., sp. nov., an acidophilic and obligately heterotrophic, member of the Actinobacteria that catalyses dissimilatory oxido- reduction of iron isolated from metal-rich acidic water in Chile.</title>
        <authorList>
            <person name="Gonzalez D."/>
            <person name="Huber K."/>
            <person name="Hedrich S."/>
            <person name="Rojas-Villalobos C."/>
            <person name="Quatrini R."/>
            <person name="Dinamarca M.A."/>
            <person name="Schwarz A."/>
            <person name="Canales C."/>
            <person name="Nancucheo I."/>
        </authorList>
    </citation>
    <scope>NUCLEOTIDE SEQUENCE [LARGE SCALE GENOMIC DNA]</scope>
    <source>
        <strain evidence="7 8">USS-CCA1</strain>
    </source>
</reference>
<evidence type="ECO:0000256" key="1">
    <source>
        <dbReference type="ARBA" id="ARBA00022567"/>
    </source>
</evidence>
<dbReference type="Gene3D" id="3.30.190.10">
    <property type="entry name" value="Ribulose bisphosphate carboxylase, small subunit"/>
    <property type="match status" value="1"/>
</dbReference>
<accession>A0ABW9QSS7</accession>
<evidence type="ECO:0000313" key="8">
    <source>
        <dbReference type="Proteomes" id="UP000437736"/>
    </source>
</evidence>
<dbReference type="Pfam" id="PF00101">
    <property type="entry name" value="RuBisCO_small"/>
    <property type="match status" value="1"/>
</dbReference>
<dbReference type="EMBL" id="WJHE01000418">
    <property type="protein sequence ID" value="MST32880.1"/>
    <property type="molecule type" value="Genomic_DNA"/>
</dbReference>
<evidence type="ECO:0000256" key="4">
    <source>
        <dbReference type="HAMAP-Rule" id="MF_00859"/>
    </source>
</evidence>
<comment type="similarity">
    <text evidence="4">Belongs to the RuBisCO small chain family.</text>
</comment>
<protein>
    <recommendedName>
        <fullName evidence="4">Ribulose bisphosphate carboxylase small subunit</fullName>
        <shortName evidence="4">RuBisCO small subunit</shortName>
    </recommendedName>
</protein>